<reference evidence="2 3" key="1">
    <citation type="submission" date="2017-06" db="EMBL/GenBank/DDBJ databases">
        <title>Ant-infecting Ophiocordyceps genomes reveal a high diversity of potential behavioral manipulation genes and a possible major role for enterotoxins.</title>
        <authorList>
            <person name="De Bekker C."/>
            <person name="Evans H.C."/>
            <person name="Brachmann A."/>
            <person name="Hughes D.P."/>
        </authorList>
    </citation>
    <scope>NUCLEOTIDE SEQUENCE [LARGE SCALE GENOMIC DNA]</scope>
    <source>
        <strain evidence="2 3">Map16</strain>
    </source>
</reference>
<evidence type="ECO:0008006" key="4">
    <source>
        <dbReference type="Google" id="ProtNLM"/>
    </source>
</evidence>
<comment type="caution">
    <text evidence="2">The sequence shown here is derived from an EMBL/GenBank/DDBJ whole genome shotgun (WGS) entry which is preliminary data.</text>
</comment>
<keyword evidence="3" id="KW-1185">Reference proteome</keyword>
<feature type="compositionally biased region" description="Polar residues" evidence="1">
    <location>
        <begin position="12"/>
        <end position="28"/>
    </location>
</feature>
<evidence type="ECO:0000313" key="2">
    <source>
        <dbReference type="EMBL" id="PHH68957.1"/>
    </source>
</evidence>
<gene>
    <name evidence="2" type="ORF">CDD80_7115</name>
</gene>
<accession>A0A2C5YJM7</accession>
<sequence>MSADLFAEFSKPANSTVRDQQAPPSQSLLGLGDGVAQPSGTDDDDDGWGDFETAPAVAMAKELQPAVIKTQEPPLSLGSLRSVSTNRDLLGIGQQPPSNSDTIKPRTRTQAASGSSNVIFDADDFELQSDDVTDNEDDFGDFATAPRLPVANATPNLAPSFDLLTLDDEPPSTQGDRRETTEKPAGILSFGALTRSSEPPSSSNQRMESALDLLNDMPTETSTKVTTKSTPLVSSVASKGTKTKVEDGDGDWAAWNDTPAPTTSVAGAKSPDGWGWDFEDSGEPLAADSSNGVPPTNVPPPWVILSTFPELFSSGNRLFKPLMGQDASVKQKILEKPKAAQFLESYILLGCTAARVLAGRKHRWHRDKTLAKSMSLSAGGSKGMKLAGVDKSQSAREDREATEVVTSWREHVGRLRTAVAAANSGSGTKLRVPELSDKMQIQTAKMVPTAPSACVICGMRRDERVAKVDFEVEDSFGEWWVDHWGHRACKNFWLEHEPRLRQR</sequence>
<feature type="compositionally biased region" description="Polar residues" evidence="1">
    <location>
        <begin position="194"/>
        <end position="207"/>
    </location>
</feature>
<name>A0A2C5YJM7_9HYPO</name>
<dbReference type="PANTHER" id="PTHR42084">
    <property type="entry name" value="YALI0E26631P"/>
    <property type="match status" value="1"/>
</dbReference>
<evidence type="ECO:0000256" key="1">
    <source>
        <dbReference type="SAM" id="MobiDB-lite"/>
    </source>
</evidence>
<feature type="region of interest" description="Disordered" evidence="1">
    <location>
        <begin position="239"/>
        <end position="294"/>
    </location>
</feature>
<feature type="region of interest" description="Disordered" evidence="1">
    <location>
        <begin position="89"/>
        <end position="207"/>
    </location>
</feature>
<proteinExistence type="predicted"/>
<organism evidence="2 3">
    <name type="scientific">Ophiocordyceps camponoti-rufipedis</name>
    <dbReference type="NCBI Taxonomy" id="2004952"/>
    <lineage>
        <taxon>Eukaryota</taxon>
        <taxon>Fungi</taxon>
        <taxon>Dikarya</taxon>
        <taxon>Ascomycota</taxon>
        <taxon>Pezizomycotina</taxon>
        <taxon>Sordariomycetes</taxon>
        <taxon>Hypocreomycetidae</taxon>
        <taxon>Hypocreales</taxon>
        <taxon>Ophiocordycipitaceae</taxon>
        <taxon>Ophiocordyceps</taxon>
    </lineage>
</organism>
<dbReference type="STRING" id="2004952.A0A2C5YJM7"/>
<evidence type="ECO:0000313" key="3">
    <source>
        <dbReference type="Proteomes" id="UP000226431"/>
    </source>
</evidence>
<dbReference type="AlphaFoldDB" id="A0A2C5YJM7"/>
<feature type="compositionally biased region" description="Polar residues" evidence="1">
    <location>
        <begin position="95"/>
        <end position="118"/>
    </location>
</feature>
<feature type="compositionally biased region" description="Acidic residues" evidence="1">
    <location>
        <begin position="121"/>
        <end position="140"/>
    </location>
</feature>
<dbReference type="PANTHER" id="PTHR42084:SF1">
    <property type="entry name" value="SERINE_THREONINE-PROTEIN KINASE PPK6"/>
    <property type="match status" value="1"/>
</dbReference>
<dbReference type="OrthoDB" id="5420391at2759"/>
<dbReference type="EMBL" id="NJES01000852">
    <property type="protein sequence ID" value="PHH68957.1"/>
    <property type="molecule type" value="Genomic_DNA"/>
</dbReference>
<dbReference type="Proteomes" id="UP000226431">
    <property type="component" value="Unassembled WGS sequence"/>
</dbReference>
<protein>
    <recommendedName>
        <fullName evidence="4">Serine/threonine-protein kinase ppk6</fullName>
    </recommendedName>
</protein>
<feature type="region of interest" description="Disordered" evidence="1">
    <location>
        <begin position="381"/>
        <end position="400"/>
    </location>
</feature>
<feature type="region of interest" description="Disordered" evidence="1">
    <location>
        <begin position="1"/>
        <end position="52"/>
    </location>
</feature>